<dbReference type="InterPro" id="IPR013785">
    <property type="entry name" value="Aldolase_TIM"/>
</dbReference>
<proteinExistence type="predicted"/>
<dbReference type="Pfam" id="PF04055">
    <property type="entry name" value="Radical_SAM"/>
    <property type="match status" value="1"/>
</dbReference>
<dbReference type="InterPro" id="IPR058240">
    <property type="entry name" value="rSAM_sf"/>
</dbReference>
<dbReference type="NCBIfam" id="TIGR04085">
    <property type="entry name" value="rSAM_more_4Fe4S"/>
    <property type="match status" value="1"/>
</dbReference>
<evidence type="ECO:0000256" key="1">
    <source>
        <dbReference type="ARBA" id="ARBA00001966"/>
    </source>
</evidence>
<dbReference type="GO" id="GO:0046872">
    <property type="term" value="F:metal ion binding"/>
    <property type="evidence" value="ECO:0007669"/>
    <property type="project" value="UniProtKB-KW"/>
</dbReference>
<feature type="domain" description="Radical SAM core" evidence="6">
    <location>
        <begin position="85"/>
        <end position="319"/>
    </location>
</feature>
<comment type="cofactor">
    <cofactor evidence="1">
        <name>[4Fe-4S] cluster</name>
        <dbReference type="ChEBI" id="CHEBI:49883"/>
    </cofactor>
</comment>
<accession>A0A9D0YVF4</accession>
<dbReference type="SFLD" id="SFLDS00029">
    <property type="entry name" value="Radical_SAM"/>
    <property type="match status" value="1"/>
</dbReference>
<dbReference type="InterPro" id="IPR023885">
    <property type="entry name" value="4Fe4S-binding_SPASM_dom"/>
</dbReference>
<dbReference type="InterPro" id="IPR023867">
    <property type="entry name" value="Sulphatase_maturase_rSAM"/>
</dbReference>
<evidence type="ECO:0000256" key="4">
    <source>
        <dbReference type="ARBA" id="ARBA00023004"/>
    </source>
</evidence>
<dbReference type="PANTHER" id="PTHR43273">
    <property type="entry name" value="ANAEROBIC SULFATASE-MATURATING ENZYME HOMOLOG ASLB-RELATED"/>
    <property type="match status" value="1"/>
</dbReference>
<dbReference type="PANTHER" id="PTHR43273:SF8">
    <property type="entry name" value="RADICAL SAM DOMAIN PROTEIN"/>
    <property type="match status" value="1"/>
</dbReference>
<dbReference type="InterPro" id="IPR047602">
    <property type="entry name" value="SPASM_CteB-like"/>
</dbReference>
<evidence type="ECO:0000259" key="6">
    <source>
        <dbReference type="PROSITE" id="PS51918"/>
    </source>
</evidence>
<dbReference type="GO" id="GO:0016491">
    <property type="term" value="F:oxidoreductase activity"/>
    <property type="evidence" value="ECO:0007669"/>
    <property type="project" value="InterPro"/>
</dbReference>
<dbReference type="CDD" id="cd01335">
    <property type="entry name" value="Radical_SAM"/>
    <property type="match status" value="1"/>
</dbReference>
<reference evidence="7" key="1">
    <citation type="submission" date="2020-10" db="EMBL/GenBank/DDBJ databases">
        <authorList>
            <person name="Gilroy R."/>
        </authorList>
    </citation>
    <scope>NUCLEOTIDE SEQUENCE</scope>
    <source>
        <strain evidence="7">ChiHile30-977</strain>
    </source>
</reference>
<dbReference type="InterPro" id="IPR007197">
    <property type="entry name" value="rSAM"/>
</dbReference>
<keyword evidence="5" id="KW-0411">Iron-sulfur</keyword>
<evidence type="ECO:0000313" key="8">
    <source>
        <dbReference type="Proteomes" id="UP000886819"/>
    </source>
</evidence>
<dbReference type="AlphaFoldDB" id="A0A9D0YVF4"/>
<comment type="caution">
    <text evidence="7">The sequence shown here is derived from an EMBL/GenBank/DDBJ whole genome shotgun (WGS) entry which is preliminary data.</text>
</comment>
<keyword evidence="3" id="KW-0479">Metal-binding</keyword>
<name>A0A9D0YVF4_9FIRM</name>
<dbReference type="PROSITE" id="PS51918">
    <property type="entry name" value="RADICAL_SAM"/>
    <property type="match status" value="1"/>
</dbReference>
<dbReference type="NCBIfam" id="TIGR03974">
    <property type="entry name" value="rSAM_six_Cys"/>
    <property type="match status" value="1"/>
</dbReference>
<dbReference type="CDD" id="cd21124">
    <property type="entry name" value="SPASM_CteB-like"/>
    <property type="match status" value="1"/>
</dbReference>
<dbReference type="SFLD" id="SFLDG01386">
    <property type="entry name" value="main_SPASM_domain-containing"/>
    <property type="match status" value="1"/>
</dbReference>
<gene>
    <name evidence="7" type="primary">scfB</name>
    <name evidence="7" type="ORF">IAA66_04365</name>
</gene>
<dbReference type="EMBL" id="DVFI01000064">
    <property type="protein sequence ID" value="HIQ62807.1"/>
    <property type="molecule type" value="Genomic_DNA"/>
</dbReference>
<evidence type="ECO:0000313" key="7">
    <source>
        <dbReference type="EMBL" id="HIQ62807.1"/>
    </source>
</evidence>
<dbReference type="InterPro" id="IPR024025">
    <property type="entry name" value="SCIFF_rSAM_maturase"/>
</dbReference>
<dbReference type="SFLD" id="SFLDG01384">
    <property type="entry name" value="thioether_bond_formation_requi"/>
    <property type="match status" value="1"/>
</dbReference>
<dbReference type="SUPFAM" id="SSF102114">
    <property type="entry name" value="Radical SAM enzymes"/>
    <property type="match status" value="1"/>
</dbReference>
<protein>
    <submittedName>
        <fullName evidence="7">Thioether cross-link-forming SCIFF peptide maturase</fullName>
    </submittedName>
</protein>
<reference evidence="7" key="2">
    <citation type="journal article" date="2021" name="PeerJ">
        <title>Extensive microbial diversity within the chicken gut microbiome revealed by metagenomics and culture.</title>
        <authorList>
            <person name="Gilroy R."/>
            <person name="Ravi A."/>
            <person name="Getino M."/>
            <person name="Pursley I."/>
            <person name="Horton D.L."/>
            <person name="Alikhan N.F."/>
            <person name="Baker D."/>
            <person name="Gharbi K."/>
            <person name="Hall N."/>
            <person name="Watson M."/>
            <person name="Adriaenssens E.M."/>
            <person name="Foster-Nyarko E."/>
            <person name="Jarju S."/>
            <person name="Secka A."/>
            <person name="Antonio M."/>
            <person name="Oren A."/>
            <person name="Chaudhuri R.R."/>
            <person name="La Ragione R."/>
            <person name="Hildebrand F."/>
            <person name="Pallen M.J."/>
        </authorList>
    </citation>
    <scope>NUCLEOTIDE SEQUENCE</scope>
    <source>
        <strain evidence="7">ChiHile30-977</strain>
    </source>
</reference>
<dbReference type="Pfam" id="PF13186">
    <property type="entry name" value="SPASM"/>
    <property type="match status" value="1"/>
</dbReference>
<dbReference type="GO" id="GO:0051536">
    <property type="term" value="F:iron-sulfur cluster binding"/>
    <property type="evidence" value="ECO:0007669"/>
    <property type="project" value="UniProtKB-KW"/>
</dbReference>
<evidence type="ECO:0000256" key="3">
    <source>
        <dbReference type="ARBA" id="ARBA00022723"/>
    </source>
</evidence>
<evidence type="ECO:0000256" key="5">
    <source>
        <dbReference type="ARBA" id="ARBA00023014"/>
    </source>
</evidence>
<evidence type="ECO:0000256" key="2">
    <source>
        <dbReference type="ARBA" id="ARBA00022691"/>
    </source>
</evidence>
<keyword evidence="4" id="KW-0408">Iron</keyword>
<keyword evidence="2" id="KW-0949">S-adenosyl-L-methionine</keyword>
<sequence>MIHAFTACGRRMALDVGSGAVHALDDLAYEAVKQWETLPREALGALLCASFPREEVEEVLDELSELAAQGQLGADDRYDLEPSPPGVVKAMCLHAAHDCNLRCRYCFASQGDYHDRDRSLMSPAVGKAALDWLVRKSGGRHSLEVDFFGGEPLMNFDAVREIVAYGRSLEAAHHKRFKFTLTTNALGLTDEVIGFLNREMDNVVLSLDGRPEVHDRMRPTPNGQGSYHLAFPRALKLANARGQDRYYVRGTFTRHNLDFDRDVLALADAGFEQISVEPVVADASCDYALREEDLPVILDTYERLAAAYLRRRREGKWFNFFHFMIDLANGPCLRKRLTGCGAGNEYVAVTPQGDIYPCHQFVGREGFRMGSVMDGTFDERLQQRFAANHVLAKEACSQCWARFYCSGGCAANAHAKNGDISRPYDLECQMERKRLECAMAIVAAEREEAEG</sequence>
<dbReference type="SFLD" id="SFLDG01067">
    <property type="entry name" value="SPASM/twitch_domain_containing"/>
    <property type="match status" value="1"/>
</dbReference>
<dbReference type="Gene3D" id="3.20.20.70">
    <property type="entry name" value="Aldolase class I"/>
    <property type="match status" value="1"/>
</dbReference>
<dbReference type="Proteomes" id="UP000886819">
    <property type="component" value="Unassembled WGS sequence"/>
</dbReference>
<organism evidence="7 8">
    <name type="scientific">Candidatus Avichristensenella intestinipullorum</name>
    <dbReference type="NCBI Taxonomy" id="2840693"/>
    <lineage>
        <taxon>Bacteria</taxon>
        <taxon>Bacillati</taxon>
        <taxon>Bacillota</taxon>
        <taxon>Clostridia</taxon>
        <taxon>Candidatus Avichristensenella</taxon>
    </lineage>
</organism>